<protein>
    <recommendedName>
        <fullName evidence="1">Gfo/Idh/MocA-like oxidoreductase N-terminal domain-containing protein</fullName>
    </recommendedName>
</protein>
<proteinExistence type="predicted"/>
<dbReference type="Proteomes" id="UP001285921">
    <property type="component" value="Unassembled WGS sequence"/>
</dbReference>
<keyword evidence="3" id="KW-1185">Reference proteome</keyword>
<dbReference type="InterPro" id="IPR051450">
    <property type="entry name" value="Gfo/Idh/MocA_Oxidoreductases"/>
</dbReference>
<dbReference type="Gene3D" id="3.40.50.720">
    <property type="entry name" value="NAD(P)-binding Rossmann-like Domain"/>
    <property type="match status" value="1"/>
</dbReference>
<dbReference type="EMBL" id="BTCL01000001">
    <property type="protein sequence ID" value="GMK43260.1"/>
    <property type="molecule type" value="Genomic_DNA"/>
</dbReference>
<dbReference type="PANTHER" id="PTHR43377">
    <property type="entry name" value="BILIVERDIN REDUCTASE A"/>
    <property type="match status" value="1"/>
</dbReference>
<feature type="domain" description="Gfo/Idh/MocA-like oxidoreductase N-terminal" evidence="1">
    <location>
        <begin position="5"/>
        <end position="126"/>
    </location>
</feature>
<evidence type="ECO:0000313" key="2">
    <source>
        <dbReference type="EMBL" id="GMK43260.1"/>
    </source>
</evidence>
<dbReference type="SUPFAM" id="SSF51735">
    <property type="entry name" value="NAD(P)-binding Rossmann-fold domains"/>
    <property type="match status" value="1"/>
</dbReference>
<dbReference type="RefSeq" id="WP_317978621.1">
    <property type="nucleotide sequence ID" value="NZ_BTCL01000001.1"/>
</dbReference>
<dbReference type="PANTHER" id="PTHR43377:SF1">
    <property type="entry name" value="BILIVERDIN REDUCTASE A"/>
    <property type="match status" value="1"/>
</dbReference>
<dbReference type="Gene3D" id="3.30.360.10">
    <property type="entry name" value="Dihydrodipicolinate Reductase, domain 2"/>
    <property type="match status" value="1"/>
</dbReference>
<sequence>MSTKLRIGFVGVGGMGQMAHLSNYAVLKEECEVVALAEPRQQMARLVADRYGVSEVYGSHLELLEHASVDAIVAPQPFRNHANVIPEILRAGIPVLTEKPLSLTVREGGKMVRIGEESGTLHMIGYHKRSDPAVEYAKRVIEEWKASGSFGELQYIRITMPPGDWVGGADQPIGSDEPYPTLLLEQGPDGYTDKMTQMLDSFVNYYIHQVNMFRHLLGENYKLTFGDRRGIMLSGESDSGVTITLEMAPYHTSHEWEEQILVGFRQGYVRIDLPAPLARQRAGRVTIKKDNATVDEALTYEPILQNVSAMRNQARYFLAAVRGDRPAPCTAKEALQDLIFAQSYVDYMIRTYPENLPGY</sequence>
<comment type="caution">
    <text evidence="2">The sequence shown here is derived from an EMBL/GenBank/DDBJ whole genome shotgun (WGS) entry which is preliminary data.</text>
</comment>
<dbReference type="Pfam" id="PF01408">
    <property type="entry name" value="GFO_IDH_MocA"/>
    <property type="match status" value="1"/>
</dbReference>
<dbReference type="InterPro" id="IPR036291">
    <property type="entry name" value="NAD(P)-bd_dom_sf"/>
</dbReference>
<organism evidence="2 3">
    <name type="scientific">Paenibacillus glycanilyticus</name>
    <dbReference type="NCBI Taxonomy" id="126569"/>
    <lineage>
        <taxon>Bacteria</taxon>
        <taxon>Bacillati</taxon>
        <taxon>Bacillota</taxon>
        <taxon>Bacilli</taxon>
        <taxon>Bacillales</taxon>
        <taxon>Paenibacillaceae</taxon>
        <taxon>Paenibacillus</taxon>
    </lineage>
</organism>
<dbReference type="InterPro" id="IPR000683">
    <property type="entry name" value="Gfo/Idh/MocA-like_OxRdtase_N"/>
</dbReference>
<accession>A0ABQ6NGH6</accession>
<evidence type="ECO:0000259" key="1">
    <source>
        <dbReference type="Pfam" id="PF01408"/>
    </source>
</evidence>
<reference evidence="2 3" key="1">
    <citation type="submission" date="2023-05" db="EMBL/GenBank/DDBJ databases">
        <title>Draft genome of Paenibacillus sp. CCS26.</title>
        <authorList>
            <person name="Akita H."/>
            <person name="Shinto Y."/>
            <person name="Kimura Z."/>
        </authorList>
    </citation>
    <scope>NUCLEOTIDE SEQUENCE [LARGE SCALE GENOMIC DNA]</scope>
    <source>
        <strain evidence="2 3">CCS26</strain>
    </source>
</reference>
<evidence type="ECO:0000313" key="3">
    <source>
        <dbReference type="Proteomes" id="UP001285921"/>
    </source>
</evidence>
<name>A0ABQ6NGH6_9BACL</name>
<gene>
    <name evidence="2" type="ORF">PghCCS26_03870</name>
</gene>